<evidence type="ECO:0000313" key="1">
    <source>
        <dbReference type="EMBL" id="QJE73748.1"/>
    </source>
</evidence>
<dbReference type="KEGG" id="acru:HHL28_12175"/>
<dbReference type="EMBL" id="CP051775">
    <property type="protein sequence ID" value="QJE73748.1"/>
    <property type="molecule type" value="Genomic_DNA"/>
</dbReference>
<name>A0A858R8M4_9PROT</name>
<protein>
    <submittedName>
        <fullName evidence="1">Uncharacterized protein</fullName>
    </submittedName>
</protein>
<dbReference type="Proteomes" id="UP000501891">
    <property type="component" value="Chromosome"/>
</dbReference>
<proteinExistence type="predicted"/>
<gene>
    <name evidence="1" type="ORF">HHL28_12175</name>
</gene>
<evidence type="ECO:0000313" key="2">
    <source>
        <dbReference type="Proteomes" id="UP000501891"/>
    </source>
</evidence>
<dbReference type="AlphaFoldDB" id="A0A858R8M4"/>
<keyword evidence="2" id="KW-1185">Reference proteome</keyword>
<sequence>MREPSPLVRLLLSQLREMEQALRPADPATALEDRATARLLDRRETLTRRLSEEPNLSPADLPAKLTLLCARLCTDLNVGDAKAVRTYMLAESVRDGVG</sequence>
<organism evidence="1 2">
    <name type="scientific">Aerophototrophica crusticola</name>
    <dbReference type="NCBI Taxonomy" id="1709002"/>
    <lineage>
        <taxon>Bacteria</taxon>
        <taxon>Pseudomonadati</taxon>
        <taxon>Pseudomonadota</taxon>
        <taxon>Alphaproteobacteria</taxon>
        <taxon>Rhodospirillales</taxon>
        <taxon>Rhodospirillaceae</taxon>
        <taxon>Aerophototrophica</taxon>
    </lineage>
</organism>
<accession>A0A858R8M4</accession>
<reference evidence="1" key="1">
    <citation type="submission" date="2020-04" db="EMBL/GenBank/DDBJ databases">
        <title>A desert anoxygenic phototrophic bacterium fixes CO2 using RubisCO under aerobic conditions.</title>
        <authorList>
            <person name="Tang K."/>
        </authorList>
    </citation>
    <scope>NUCLEOTIDE SEQUENCE [LARGE SCALE GENOMIC DNA]</scope>
    <source>
        <strain evidence="1">MIMtkB3</strain>
    </source>
</reference>